<dbReference type="AlphaFoldDB" id="A0A1M3L648"/>
<protein>
    <submittedName>
        <fullName evidence="2">Uncharacterized protein</fullName>
    </submittedName>
</protein>
<dbReference type="Proteomes" id="UP000184233">
    <property type="component" value="Unassembled WGS sequence"/>
</dbReference>
<sequence length="338" mass="37331">MTATTRSKYVELSEHTPLQIIFYGLLSLLCAVSLLVFVAAPSMELFFASFLRSEVVRDGTPVIYRFAENRPEEIITTGDFGTWALVEARDSSRIAMTPPGMRSKELPRAEYIFKPLFALAPLLIVGGFTLAALVTTVLSGGAGLVRQKIEREILNVLDRLAISQFGEHTPEEIRQLTRDILQADTRRLHDMADIYGMSFDAIDLLQRALRWREASGVGKLSKVHDAIKFYMREYFTDRYSNAVLGMVYIGAAILIIVIGLRGLKFLPATDPSLVLGALGLEFMLLITYAVVLMYGKSEDSAPTLQVHQGSGGIGGLTADADTEHLLRAFLGTQRGERP</sequence>
<proteinExistence type="predicted"/>
<feature type="transmembrane region" description="Helical" evidence="1">
    <location>
        <begin position="116"/>
        <end position="145"/>
    </location>
</feature>
<feature type="transmembrane region" description="Helical" evidence="1">
    <location>
        <begin position="20"/>
        <end position="40"/>
    </location>
</feature>
<reference evidence="2 3" key="1">
    <citation type="submission" date="2016-09" db="EMBL/GenBank/DDBJ databases">
        <title>Genome-resolved meta-omics ties microbial dynamics to process performance in biotechnology for thiocyanate degradation.</title>
        <authorList>
            <person name="Kantor R.S."/>
            <person name="Huddy R.J."/>
            <person name="Iyer R."/>
            <person name="Thomas B.C."/>
            <person name="Brown C.T."/>
            <person name="Anantharaman K."/>
            <person name="Tringe S."/>
            <person name="Hettich R.L."/>
            <person name="Harrison S.T."/>
            <person name="Banfield J.F."/>
        </authorList>
    </citation>
    <scope>NUCLEOTIDE SEQUENCE [LARGE SCALE GENOMIC DNA]</scope>
    <source>
        <strain evidence="2">59-99</strain>
    </source>
</reference>
<name>A0A1M3L648_9BACT</name>
<keyword evidence="1" id="KW-1133">Transmembrane helix</keyword>
<evidence type="ECO:0000256" key="1">
    <source>
        <dbReference type="SAM" id="Phobius"/>
    </source>
</evidence>
<dbReference type="EMBL" id="MKVH01000003">
    <property type="protein sequence ID" value="OJX60934.1"/>
    <property type="molecule type" value="Genomic_DNA"/>
</dbReference>
<evidence type="ECO:0000313" key="2">
    <source>
        <dbReference type="EMBL" id="OJX60934.1"/>
    </source>
</evidence>
<gene>
    <name evidence="2" type="ORF">BGO89_05050</name>
</gene>
<evidence type="ECO:0000313" key="3">
    <source>
        <dbReference type="Proteomes" id="UP000184233"/>
    </source>
</evidence>
<dbReference type="STRING" id="1895771.BGO89_05050"/>
<keyword evidence="1" id="KW-0812">Transmembrane</keyword>
<feature type="transmembrane region" description="Helical" evidence="1">
    <location>
        <begin position="239"/>
        <end position="260"/>
    </location>
</feature>
<comment type="caution">
    <text evidence="2">The sequence shown here is derived from an EMBL/GenBank/DDBJ whole genome shotgun (WGS) entry which is preliminary data.</text>
</comment>
<keyword evidence="1" id="KW-0472">Membrane</keyword>
<feature type="transmembrane region" description="Helical" evidence="1">
    <location>
        <begin position="272"/>
        <end position="294"/>
    </location>
</feature>
<accession>A0A1M3L648</accession>
<organism evidence="2 3">
    <name type="scientific">Candidatus Kapaibacterium thiocyanatum</name>
    <dbReference type="NCBI Taxonomy" id="1895771"/>
    <lineage>
        <taxon>Bacteria</taxon>
        <taxon>Pseudomonadati</taxon>
        <taxon>Candidatus Kapaibacteriota</taxon>
        <taxon>Candidatus Kapaibacteriia</taxon>
        <taxon>Candidatus Kapaibacteriales</taxon>
        <taxon>Candidatus Kapaibacteriaceae</taxon>
        <taxon>Candidatus Kapaibacterium</taxon>
    </lineage>
</organism>